<evidence type="ECO:0000256" key="1">
    <source>
        <dbReference type="SAM" id="MobiDB-lite"/>
    </source>
</evidence>
<evidence type="ECO:0000313" key="3">
    <source>
        <dbReference type="EMBL" id="KAG0147972.1"/>
    </source>
</evidence>
<gene>
    <name evidence="3" type="ORF">CROQUDRAFT_655569</name>
</gene>
<reference evidence="3" key="1">
    <citation type="submission" date="2013-11" db="EMBL/GenBank/DDBJ databases">
        <title>Genome sequence of the fusiform rust pathogen reveals effectors for host alternation and coevolution with pine.</title>
        <authorList>
            <consortium name="DOE Joint Genome Institute"/>
            <person name="Smith K."/>
            <person name="Pendleton A."/>
            <person name="Kubisiak T."/>
            <person name="Anderson C."/>
            <person name="Salamov A."/>
            <person name="Aerts A."/>
            <person name="Riley R."/>
            <person name="Clum A."/>
            <person name="Lindquist E."/>
            <person name="Ence D."/>
            <person name="Campbell M."/>
            <person name="Kronenberg Z."/>
            <person name="Feau N."/>
            <person name="Dhillon B."/>
            <person name="Hamelin R."/>
            <person name="Burleigh J."/>
            <person name="Smith J."/>
            <person name="Yandell M."/>
            <person name="Nelson C."/>
            <person name="Grigoriev I."/>
            <person name="Davis J."/>
        </authorList>
    </citation>
    <scope>NUCLEOTIDE SEQUENCE</scope>
    <source>
        <strain evidence="3">G11</strain>
    </source>
</reference>
<dbReference type="InterPro" id="IPR014807">
    <property type="entry name" value="Coa1"/>
</dbReference>
<feature type="compositionally biased region" description="Polar residues" evidence="1">
    <location>
        <begin position="267"/>
        <end position="277"/>
    </location>
</feature>
<protein>
    <submittedName>
        <fullName evidence="3">Uncharacterized protein</fullName>
    </submittedName>
</protein>
<evidence type="ECO:0000256" key="2">
    <source>
        <dbReference type="SAM" id="Phobius"/>
    </source>
</evidence>
<organism evidence="3 4">
    <name type="scientific">Cronartium quercuum f. sp. fusiforme G11</name>
    <dbReference type="NCBI Taxonomy" id="708437"/>
    <lineage>
        <taxon>Eukaryota</taxon>
        <taxon>Fungi</taxon>
        <taxon>Dikarya</taxon>
        <taxon>Basidiomycota</taxon>
        <taxon>Pucciniomycotina</taxon>
        <taxon>Pucciniomycetes</taxon>
        <taxon>Pucciniales</taxon>
        <taxon>Coleosporiaceae</taxon>
        <taxon>Cronartium</taxon>
    </lineage>
</organism>
<sequence>MARSTSRLIYLSSLLNPGPRLTILPRVCLERNKVVKVNLRTNYFLRPTSTSSTAYPSGSAKNPTKVLPASTTSLSQSSPQAHSSHSKRIPLAHRKLPELPNRRPLYILTFVAISGVWATFVYFSTNAEKANSTVVNAVLFELRTNPVSQEALGSPIRAEKDDMFGQLWVDGQINLMQGAVDVAFRVKGSSNSGKVYFTSVRRERDAAFEIIRWKLIRDDGAIFDLSQQPVPQFFTGDGTSTLIKPLKARETGQSESGGYQGAVLSSAPDSTPSERLL</sequence>
<keyword evidence="2" id="KW-0472">Membrane</keyword>
<feature type="compositionally biased region" description="Basic residues" evidence="1">
    <location>
        <begin position="84"/>
        <end position="94"/>
    </location>
</feature>
<name>A0A9P6NLX1_9BASI</name>
<dbReference type="InterPro" id="IPR042432">
    <property type="entry name" value="Coa1_fungi"/>
</dbReference>
<dbReference type="PANTHER" id="PTHR28523">
    <property type="entry name" value="CYTOCHROME C OXIDASE ASSEMBLY FACTOR 1"/>
    <property type="match status" value="1"/>
</dbReference>
<feature type="compositionally biased region" description="Low complexity" evidence="1">
    <location>
        <begin position="73"/>
        <end position="83"/>
    </location>
</feature>
<dbReference type="PANTHER" id="PTHR28523:SF1">
    <property type="entry name" value="CYTOCHROME C OXIDASE ASSEMBLY FACTOR 1"/>
    <property type="match status" value="1"/>
</dbReference>
<dbReference type="Proteomes" id="UP000886653">
    <property type="component" value="Unassembled WGS sequence"/>
</dbReference>
<keyword evidence="4" id="KW-1185">Reference proteome</keyword>
<feature type="region of interest" description="Disordered" evidence="1">
    <location>
        <begin position="50"/>
        <end position="94"/>
    </location>
</feature>
<feature type="compositionally biased region" description="Polar residues" evidence="1">
    <location>
        <begin position="50"/>
        <end position="62"/>
    </location>
</feature>
<dbReference type="GO" id="GO:0005743">
    <property type="term" value="C:mitochondrial inner membrane"/>
    <property type="evidence" value="ECO:0007669"/>
    <property type="project" value="TreeGrafter"/>
</dbReference>
<dbReference type="Pfam" id="PF08695">
    <property type="entry name" value="Coa1"/>
    <property type="match status" value="1"/>
</dbReference>
<accession>A0A9P6NLX1</accession>
<dbReference type="GO" id="GO:0033617">
    <property type="term" value="P:mitochondrial respiratory chain complex IV assembly"/>
    <property type="evidence" value="ECO:0007669"/>
    <property type="project" value="InterPro"/>
</dbReference>
<comment type="caution">
    <text evidence="3">The sequence shown here is derived from an EMBL/GenBank/DDBJ whole genome shotgun (WGS) entry which is preliminary data.</text>
</comment>
<keyword evidence="2" id="KW-1133">Transmembrane helix</keyword>
<evidence type="ECO:0000313" key="4">
    <source>
        <dbReference type="Proteomes" id="UP000886653"/>
    </source>
</evidence>
<dbReference type="OrthoDB" id="2100652at2759"/>
<keyword evidence="2" id="KW-0812">Transmembrane</keyword>
<proteinExistence type="predicted"/>
<dbReference type="AlphaFoldDB" id="A0A9P6NLX1"/>
<feature type="region of interest" description="Disordered" evidence="1">
    <location>
        <begin position="248"/>
        <end position="277"/>
    </location>
</feature>
<feature type="transmembrane region" description="Helical" evidence="2">
    <location>
        <begin position="104"/>
        <end position="123"/>
    </location>
</feature>
<dbReference type="EMBL" id="MU167242">
    <property type="protein sequence ID" value="KAG0147972.1"/>
    <property type="molecule type" value="Genomic_DNA"/>
</dbReference>